<dbReference type="PROSITE" id="PS50294">
    <property type="entry name" value="WD_REPEATS_REGION"/>
    <property type="match status" value="2"/>
</dbReference>
<dbReference type="InterPro" id="IPR045184">
    <property type="entry name" value="SMU1"/>
</dbReference>
<keyword evidence="1" id="KW-0853">WD repeat</keyword>
<keyword evidence="2" id="KW-0677">Repeat</keyword>
<gene>
    <name evidence="4" type="ORF">SDC9_42626</name>
</gene>
<dbReference type="EMBL" id="VSSQ01000510">
    <property type="protein sequence ID" value="MPL96446.1"/>
    <property type="molecule type" value="Genomic_DNA"/>
</dbReference>
<dbReference type="InterPro" id="IPR015943">
    <property type="entry name" value="WD40/YVTN_repeat-like_dom_sf"/>
</dbReference>
<organism evidence="4">
    <name type="scientific">bioreactor metagenome</name>
    <dbReference type="NCBI Taxonomy" id="1076179"/>
    <lineage>
        <taxon>unclassified sequences</taxon>
        <taxon>metagenomes</taxon>
        <taxon>ecological metagenomes</taxon>
    </lineage>
</organism>
<evidence type="ECO:0000313" key="4">
    <source>
        <dbReference type="EMBL" id="MPL96446.1"/>
    </source>
</evidence>
<dbReference type="Gene3D" id="2.130.10.10">
    <property type="entry name" value="YVTN repeat-like/Quinoprotein amine dehydrogenase"/>
    <property type="match status" value="2"/>
</dbReference>
<protein>
    <recommendedName>
        <fullName evidence="3">WD40 repeat-containing protein SMU1</fullName>
    </recommendedName>
</protein>
<accession>A0A644VYQ0</accession>
<comment type="caution">
    <text evidence="4">The sequence shown here is derived from an EMBL/GenBank/DDBJ whole genome shotgun (WGS) entry which is preliminary data.</text>
</comment>
<dbReference type="SUPFAM" id="SSF50978">
    <property type="entry name" value="WD40 repeat-like"/>
    <property type="match status" value="1"/>
</dbReference>
<dbReference type="InterPro" id="IPR036322">
    <property type="entry name" value="WD40_repeat_dom_sf"/>
</dbReference>
<evidence type="ECO:0000256" key="2">
    <source>
        <dbReference type="ARBA" id="ARBA00022737"/>
    </source>
</evidence>
<dbReference type="CDD" id="cd00200">
    <property type="entry name" value="WD40"/>
    <property type="match status" value="1"/>
</dbReference>
<dbReference type="PROSITE" id="PS50082">
    <property type="entry name" value="WD_REPEATS_2"/>
    <property type="match status" value="3"/>
</dbReference>
<evidence type="ECO:0000256" key="3">
    <source>
        <dbReference type="ARBA" id="ARBA00026184"/>
    </source>
</evidence>
<dbReference type="PANTHER" id="PTHR22848">
    <property type="entry name" value="WD40 REPEAT PROTEIN"/>
    <property type="match status" value="1"/>
</dbReference>
<reference evidence="4" key="1">
    <citation type="submission" date="2019-08" db="EMBL/GenBank/DDBJ databases">
        <authorList>
            <person name="Kucharzyk K."/>
            <person name="Murdoch R.W."/>
            <person name="Higgins S."/>
            <person name="Loffler F."/>
        </authorList>
    </citation>
    <scope>NUCLEOTIDE SEQUENCE</scope>
</reference>
<dbReference type="InterPro" id="IPR019775">
    <property type="entry name" value="WD40_repeat_CS"/>
</dbReference>
<name>A0A644VYQ0_9ZZZZ</name>
<dbReference type="GO" id="GO:0000398">
    <property type="term" value="P:mRNA splicing, via spliceosome"/>
    <property type="evidence" value="ECO:0007669"/>
    <property type="project" value="InterPro"/>
</dbReference>
<dbReference type="InterPro" id="IPR001680">
    <property type="entry name" value="WD40_rpt"/>
</dbReference>
<sequence>MKKILYLTVVLLLSVFFSSAKKKAGHTVFKTESRFIHDACLSANGRVVVCTDNKSIKAFSVEDGSLLASFGGGHKDDVLCVDLSPDSTLLVSGGRDSVVAFYDFITSEVLHRLKISNGIITDIRFSPDNRFVLIGSSGSIAYLYSIAEKKFVYEISDFKKDITSVDFDSYGNRMVVASADKSIRVYNARTFDTEMVLKGHRSWIRSVSFYNDGNSLISCSDDRRIVFWNIANPKKIRSAKITTFKGWNLSIDAGNEQENKSYHYVYGTKNGFIQFNYAFGNYYARLSSPVVKVILAPDQGSTIRIIAATLGDGLLLLDGKSMKFSSKIMK</sequence>
<proteinExistence type="predicted"/>
<dbReference type="PROSITE" id="PS00678">
    <property type="entry name" value="WD_REPEATS_1"/>
    <property type="match status" value="1"/>
</dbReference>
<evidence type="ECO:0000256" key="1">
    <source>
        <dbReference type="ARBA" id="ARBA00022574"/>
    </source>
</evidence>
<dbReference type="SMART" id="SM00320">
    <property type="entry name" value="WD40"/>
    <property type="match status" value="5"/>
</dbReference>
<dbReference type="AlphaFoldDB" id="A0A644VYQ0"/>
<dbReference type="Pfam" id="PF00400">
    <property type="entry name" value="WD40"/>
    <property type="match status" value="4"/>
</dbReference>